<comment type="caution">
    <text evidence="1">The sequence shown here is derived from an EMBL/GenBank/DDBJ whole genome shotgun (WGS) entry which is preliminary data.</text>
</comment>
<gene>
    <name evidence="1" type="ORF">LCGC14_1023610</name>
</gene>
<organism evidence="1">
    <name type="scientific">marine sediment metagenome</name>
    <dbReference type="NCBI Taxonomy" id="412755"/>
    <lineage>
        <taxon>unclassified sequences</taxon>
        <taxon>metagenomes</taxon>
        <taxon>ecological metagenomes</taxon>
    </lineage>
</organism>
<protein>
    <submittedName>
        <fullName evidence="1">Uncharacterized protein</fullName>
    </submittedName>
</protein>
<reference evidence="1" key="1">
    <citation type="journal article" date="2015" name="Nature">
        <title>Complex archaea that bridge the gap between prokaryotes and eukaryotes.</title>
        <authorList>
            <person name="Spang A."/>
            <person name="Saw J.H."/>
            <person name="Jorgensen S.L."/>
            <person name="Zaremba-Niedzwiedzka K."/>
            <person name="Martijn J."/>
            <person name="Lind A.E."/>
            <person name="van Eijk R."/>
            <person name="Schleper C."/>
            <person name="Guy L."/>
            <person name="Ettema T.J."/>
        </authorList>
    </citation>
    <scope>NUCLEOTIDE SEQUENCE</scope>
</reference>
<dbReference type="AlphaFoldDB" id="A0A0F9R2J9"/>
<dbReference type="EMBL" id="LAZR01004105">
    <property type="protein sequence ID" value="KKN11733.1"/>
    <property type="molecule type" value="Genomic_DNA"/>
</dbReference>
<evidence type="ECO:0000313" key="1">
    <source>
        <dbReference type="EMBL" id="KKN11733.1"/>
    </source>
</evidence>
<name>A0A0F9R2J9_9ZZZZ</name>
<proteinExistence type="predicted"/>
<sequence>MNWIKRILGLFRPRFRDHMGIRGECHIVLTHPDGSKEERLLINTVTELMDAHVADQMSDSGDAGIGWIAVGTGTGQGSASTGLATSLDRNALTSTTQGAGGADNDVIYVGDWAAGDGTGSITEAGVFLSDNNTTMMLYSSFSVITKGASDTLSVTWTGTFGAS</sequence>
<accession>A0A0F9R2J9</accession>